<evidence type="ECO:0000313" key="14">
    <source>
        <dbReference type="Proteomes" id="UP000318538"/>
    </source>
</evidence>
<feature type="domain" description="GHMP kinase C-terminal" evidence="12">
    <location>
        <begin position="246"/>
        <end position="322"/>
    </location>
</feature>
<feature type="active site" evidence="9">
    <location>
        <position position="31"/>
    </location>
</feature>
<dbReference type="InterPro" id="IPR013750">
    <property type="entry name" value="GHMP_kinase_C_dom"/>
</dbReference>
<dbReference type="PIRSF" id="PIRSF010376">
    <property type="entry name" value="IspE"/>
    <property type="match status" value="1"/>
</dbReference>
<dbReference type="SUPFAM" id="SSF55060">
    <property type="entry name" value="GHMP Kinase, C-terminal domain"/>
    <property type="match status" value="1"/>
</dbReference>
<dbReference type="HAMAP" id="MF_00061">
    <property type="entry name" value="IspE"/>
    <property type="match status" value="1"/>
</dbReference>
<comment type="pathway">
    <text evidence="9">Isoprenoid biosynthesis; isopentenyl diphosphate biosynthesis via DXP pathway; isopentenyl diphosphate from 1-deoxy-D-xylulose 5-phosphate: step 3/6.</text>
</comment>
<sequence length="348" mass="36424">MNADDTSKDECSGDSSPLPSGTVVHTRAPAKLNLFLELCARRDDGFHEIDTVMVPIDWCDEITMSRTSTPGVQLSVDWMPSKLVRSQRLGIADDPAAIDALLGIPADETNLVSRGLVRMIQRFGIQGGFRCDLRKSIPAGAGMGGASSDAAAAIRCAAKLCGISAQSPELFQICAEIGSDVPFFLGHGNQPLAAARATGRGEILNPVPTAGPLDIVVIYPCVSLSTAKVYAASQVPPDPQAADAVVSALALGDVGKIGSAMMNRLSDPARILAPQIDEILKSVWRGGYRTCQLTGSGSACFALVNSTVEASRLASNLRAKFERSSNAGCGAIVETARTTRVPSIVSIQ</sequence>
<feature type="binding site" evidence="9">
    <location>
        <begin position="138"/>
        <end position="148"/>
    </location>
    <ligand>
        <name>ATP</name>
        <dbReference type="ChEBI" id="CHEBI:30616"/>
    </ligand>
</feature>
<dbReference type="InterPro" id="IPR036554">
    <property type="entry name" value="GHMP_kinase_C_sf"/>
</dbReference>
<protein>
    <recommendedName>
        <fullName evidence="3 9">4-diphosphocytidyl-2-C-methyl-D-erythritol kinase</fullName>
        <shortName evidence="9">CMK</shortName>
        <ecNumber evidence="2 9">2.7.1.148</ecNumber>
    </recommendedName>
    <alternativeName>
        <fullName evidence="8 9">4-(cytidine-5'-diphospho)-2-C-methyl-D-erythritol kinase</fullName>
    </alternativeName>
</protein>
<dbReference type="PANTHER" id="PTHR43527:SF2">
    <property type="entry name" value="4-DIPHOSPHOCYTIDYL-2-C-METHYL-D-ERYTHRITOL KINASE, CHLOROPLASTIC"/>
    <property type="match status" value="1"/>
</dbReference>
<dbReference type="GO" id="GO:0016114">
    <property type="term" value="P:terpenoid biosynthetic process"/>
    <property type="evidence" value="ECO:0007669"/>
    <property type="project" value="InterPro"/>
</dbReference>
<dbReference type="Pfam" id="PF08544">
    <property type="entry name" value="GHMP_kinases_C"/>
    <property type="match status" value="1"/>
</dbReference>
<keyword evidence="7 9" id="KW-0067">ATP-binding</keyword>
<dbReference type="Pfam" id="PF00288">
    <property type="entry name" value="GHMP_kinases_N"/>
    <property type="match status" value="1"/>
</dbReference>
<dbReference type="OrthoDB" id="9809438at2"/>
<evidence type="ECO:0000259" key="12">
    <source>
        <dbReference type="Pfam" id="PF08544"/>
    </source>
</evidence>
<evidence type="ECO:0000256" key="9">
    <source>
        <dbReference type="HAMAP-Rule" id="MF_00061"/>
    </source>
</evidence>
<feature type="active site" evidence="9">
    <location>
        <position position="180"/>
    </location>
</feature>
<feature type="domain" description="GHMP kinase N-terminal" evidence="11">
    <location>
        <begin position="110"/>
        <end position="185"/>
    </location>
</feature>
<gene>
    <name evidence="9 13" type="primary">ispE</name>
    <name evidence="13" type="ORF">K227x_28110</name>
</gene>
<dbReference type="AlphaFoldDB" id="A0A517NBB9"/>
<dbReference type="EMBL" id="CP036525">
    <property type="protein sequence ID" value="QDT04420.1"/>
    <property type="molecule type" value="Genomic_DNA"/>
</dbReference>
<comment type="function">
    <text evidence="9">Catalyzes the phosphorylation of the position 2 hydroxy group of 4-diphosphocytidyl-2C-methyl-D-erythritol.</text>
</comment>
<dbReference type="Proteomes" id="UP000318538">
    <property type="component" value="Chromosome"/>
</dbReference>
<keyword evidence="5 9" id="KW-0547">Nucleotide-binding</keyword>
<evidence type="ECO:0000256" key="5">
    <source>
        <dbReference type="ARBA" id="ARBA00022741"/>
    </source>
</evidence>
<dbReference type="Gene3D" id="3.30.70.890">
    <property type="entry name" value="GHMP kinase, C-terminal domain"/>
    <property type="match status" value="1"/>
</dbReference>
<dbReference type="KEGG" id="rlc:K227x_28110"/>
<keyword evidence="14" id="KW-1185">Reference proteome</keyword>
<dbReference type="InterPro" id="IPR014721">
    <property type="entry name" value="Ribsml_uS5_D2-typ_fold_subgr"/>
</dbReference>
<evidence type="ECO:0000256" key="8">
    <source>
        <dbReference type="ARBA" id="ARBA00032554"/>
    </source>
</evidence>
<organism evidence="13 14">
    <name type="scientific">Rubripirellula lacrimiformis</name>
    <dbReference type="NCBI Taxonomy" id="1930273"/>
    <lineage>
        <taxon>Bacteria</taxon>
        <taxon>Pseudomonadati</taxon>
        <taxon>Planctomycetota</taxon>
        <taxon>Planctomycetia</taxon>
        <taxon>Pirellulales</taxon>
        <taxon>Pirellulaceae</taxon>
        <taxon>Rubripirellula</taxon>
    </lineage>
</organism>
<proteinExistence type="inferred from homology"/>
<dbReference type="UniPathway" id="UPA00056">
    <property type="reaction ID" value="UER00094"/>
</dbReference>
<keyword evidence="6 9" id="KW-0418">Kinase</keyword>
<comment type="catalytic activity">
    <reaction evidence="9">
        <text>4-CDP-2-C-methyl-D-erythritol + ATP = 4-CDP-2-C-methyl-D-erythritol 2-phosphate + ADP + H(+)</text>
        <dbReference type="Rhea" id="RHEA:18437"/>
        <dbReference type="ChEBI" id="CHEBI:15378"/>
        <dbReference type="ChEBI" id="CHEBI:30616"/>
        <dbReference type="ChEBI" id="CHEBI:57823"/>
        <dbReference type="ChEBI" id="CHEBI:57919"/>
        <dbReference type="ChEBI" id="CHEBI:456216"/>
        <dbReference type="EC" id="2.7.1.148"/>
    </reaction>
</comment>
<evidence type="ECO:0000256" key="10">
    <source>
        <dbReference type="SAM" id="MobiDB-lite"/>
    </source>
</evidence>
<evidence type="ECO:0000256" key="4">
    <source>
        <dbReference type="ARBA" id="ARBA00022679"/>
    </source>
</evidence>
<keyword evidence="9" id="KW-0414">Isoprene biosynthesis</keyword>
<dbReference type="GO" id="GO:0050515">
    <property type="term" value="F:4-(cytidine 5'-diphospho)-2-C-methyl-D-erythritol kinase activity"/>
    <property type="evidence" value="ECO:0007669"/>
    <property type="project" value="UniProtKB-UniRule"/>
</dbReference>
<keyword evidence="4 9" id="KW-0808">Transferase</keyword>
<evidence type="ECO:0000256" key="6">
    <source>
        <dbReference type="ARBA" id="ARBA00022777"/>
    </source>
</evidence>
<dbReference type="InterPro" id="IPR004424">
    <property type="entry name" value="IspE"/>
</dbReference>
<dbReference type="SUPFAM" id="SSF54211">
    <property type="entry name" value="Ribosomal protein S5 domain 2-like"/>
    <property type="match status" value="1"/>
</dbReference>
<dbReference type="PANTHER" id="PTHR43527">
    <property type="entry name" value="4-DIPHOSPHOCYTIDYL-2-C-METHYL-D-ERYTHRITOL KINASE, CHLOROPLASTIC"/>
    <property type="match status" value="1"/>
</dbReference>
<dbReference type="GO" id="GO:0019288">
    <property type="term" value="P:isopentenyl diphosphate biosynthetic process, methylerythritol 4-phosphate pathway"/>
    <property type="evidence" value="ECO:0007669"/>
    <property type="project" value="UniProtKB-UniRule"/>
</dbReference>
<accession>A0A517NBB9</accession>
<dbReference type="GO" id="GO:0005524">
    <property type="term" value="F:ATP binding"/>
    <property type="evidence" value="ECO:0007669"/>
    <property type="project" value="UniProtKB-UniRule"/>
</dbReference>
<name>A0A517NBB9_9BACT</name>
<evidence type="ECO:0000256" key="2">
    <source>
        <dbReference type="ARBA" id="ARBA00012052"/>
    </source>
</evidence>
<evidence type="ECO:0000256" key="7">
    <source>
        <dbReference type="ARBA" id="ARBA00022840"/>
    </source>
</evidence>
<comment type="similarity">
    <text evidence="1 9">Belongs to the GHMP kinase family. IspE subfamily.</text>
</comment>
<evidence type="ECO:0000256" key="3">
    <source>
        <dbReference type="ARBA" id="ARBA00017473"/>
    </source>
</evidence>
<feature type="compositionally biased region" description="Basic and acidic residues" evidence="10">
    <location>
        <begin position="1"/>
        <end position="11"/>
    </location>
</feature>
<dbReference type="InterPro" id="IPR020568">
    <property type="entry name" value="Ribosomal_Su5_D2-typ_SF"/>
</dbReference>
<dbReference type="InterPro" id="IPR006204">
    <property type="entry name" value="GHMP_kinase_N_dom"/>
</dbReference>
<evidence type="ECO:0000313" key="13">
    <source>
        <dbReference type="EMBL" id="QDT04420.1"/>
    </source>
</evidence>
<reference evidence="13 14" key="1">
    <citation type="submission" date="2019-02" db="EMBL/GenBank/DDBJ databases">
        <title>Deep-cultivation of Planctomycetes and their phenomic and genomic characterization uncovers novel biology.</title>
        <authorList>
            <person name="Wiegand S."/>
            <person name="Jogler M."/>
            <person name="Boedeker C."/>
            <person name="Pinto D."/>
            <person name="Vollmers J."/>
            <person name="Rivas-Marin E."/>
            <person name="Kohn T."/>
            <person name="Peeters S.H."/>
            <person name="Heuer A."/>
            <person name="Rast P."/>
            <person name="Oberbeckmann S."/>
            <person name="Bunk B."/>
            <person name="Jeske O."/>
            <person name="Meyerdierks A."/>
            <person name="Storesund J.E."/>
            <person name="Kallscheuer N."/>
            <person name="Luecker S."/>
            <person name="Lage O.M."/>
            <person name="Pohl T."/>
            <person name="Merkel B.J."/>
            <person name="Hornburger P."/>
            <person name="Mueller R.-W."/>
            <person name="Bruemmer F."/>
            <person name="Labrenz M."/>
            <person name="Spormann A.M."/>
            <person name="Op den Camp H."/>
            <person name="Overmann J."/>
            <person name="Amann R."/>
            <person name="Jetten M.S.M."/>
            <person name="Mascher T."/>
            <person name="Medema M.H."/>
            <person name="Devos D.P."/>
            <person name="Kaster A.-K."/>
            <person name="Ovreas L."/>
            <person name="Rohde M."/>
            <person name="Galperin M.Y."/>
            <person name="Jogler C."/>
        </authorList>
    </citation>
    <scope>NUCLEOTIDE SEQUENCE [LARGE SCALE GENOMIC DNA]</scope>
    <source>
        <strain evidence="13 14">K22_7</strain>
    </source>
</reference>
<dbReference type="EC" id="2.7.1.148" evidence="2 9"/>
<feature type="region of interest" description="Disordered" evidence="10">
    <location>
        <begin position="1"/>
        <end position="23"/>
    </location>
</feature>
<dbReference type="RefSeq" id="WP_145170021.1">
    <property type="nucleotide sequence ID" value="NZ_CP036525.1"/>
</dbReference>
<evidence type="ECO:0000259" key="11">
    <source>
        <dbReference type="Pfam" id="PF00288"/>
    </source>
</evidence>
<evidence type="ECO:0000256" key="1">
    <source>
        <dbReference type="ARBA" id="ARBA00009684"/>
    </source>
</evidence>
<dbReference type="Gene3D" id="3.30.230.10">
    <property type="match status" value="1"/>
</dbReference>